<feature type="repeat" description="ANK" evidence="7">
    <location>
        <begin position="178"/>
        <end position="200"/>
    </location>
</feature>
<dbReference type="PANTHER" id="PTHR24186:SF37">
    <property type="entry name" value="PGG DOMAIN-CONTAINING PROTEIN"/>
    <property type="match status" value="1"/>
</dbReference>
<evidence type="ECO:0000313" key="10">
    <source>
        <dbReference type="EMBL" id="OMP14180.1"/>
    </source>
</evidence>
<accession>A0A1R3L4H3</accession>
<dbReference type="PROSITE" id="PS50088">
    <property type="entry name" value="ANK_REPEAT"/>
    <property type="match status" value="3"/>
</dbReference>
<dbReference type="STRING" id="93759.A0A1R3L4H3"/>
<feature type="repeat" description="ANK" evidence="7">
    <location>
        <begin position="74"/>
        <end position="100"/>
    </location>
</feature>
<dbReference type="Pfam" id="PF00023">
    <property type="entry name" value="Ank"/>
    <property type="match status" value="1"/>
</dbReference>
<reference evidence="11" key="1">
    <citation type="submission" date="2013-09" db="EMBL/GenBank/DDBJ databases">
        <title>Corchorus olitorius genome sequencing.</title>
        <authorList>
            <person name="Alam M."/>
            <person name="Haque M.S."/>
            <person name="Islam M.S."/>
            <person name="Emdad E.M."/>
            <person name="Islam M.M."/>
            <person name="Ahmed B."/>
            <person name="Halim A."/>
            <person name="Hossen Q.M.M."/>
            <person name="Hossain M.Z."/>
            <person name="Ahmed R."/>
            <person name="Khan M.M."/>
            <person name="Islam R."/>
            <person name="Rashid M.M."/>
            <person name="Khan S.A."/>
            <person name="Rahman M.S."/>
            <person name="Alam M."/>
            <person name="Yahiya A.S."/>
            <person name="Khan M.S."/>
            <person name="Azam M.S."/>
            <person name="Haque T."/>
            <person name="Lashkar M.Z.H."/>
            <person name="Akhand A.I."/>
            <person name="Morshed G."/>
            <person name="Roy S."/>
            <person name="Uddin K.S."/>
            <person name="Rabeya T."/>
            <person name="Hossain A.S."/>
            <person name="Chowdhury A."/>
            <person name="Snigdha A.R."/>
            <person name="Mortoza M.S."/>
            <person name="Matin S.A."/>
            <person name="Hoque S.M.E."/>
            <person name="Islam M.K."/>
            <person name="Roy D.K."/>
            <person name="Haider R."/>
            <person name="Moosa M.M."/>
            <person name="Elias S.M."/>
            <person name="Hasan A.M."/>
            <person name="Jahan S."/>
            <person name="Shafiuddin M."/>
            <person name="Mahmood N."/>
            <person name="Shommy N.S."/>
        </authorList>
    </citation>
    <scope>NUCLEOTIDE SEQUENCE [LARGE SCALE GENOMIC DNA]</scope>
    <source>
        <strain evidence="11">cv. O-4</strain>
    </source>
</reference>
<keyword evidence="5 7" id="KW-0040">ANK repeat</keyword>
<dbReference type="PANTHER" id="PTHR24186">
    <property type="entry name" value="PROTEIN PHOSPHATASE 1 REGULATORY SUBUNIT"/>
    <property type="match status" value="1"/>
</dbReference>
<dbReference type="InterPro" id="IPR026961">
    <property type="entry name" value="PGG_dom"/>
</dbReference>
<evidence type="ECO:0000256" key="1">
    <source>
        <dbReference type="ARBA" id="ARBA00004141"/>
    </source>
</evidence>
<feature type="transmembrane region" description="Helical" evidence="8">
    <location>
        <begin position="348"/>
        <end position="371"/>
    </location>
</feature>
<dbReference type="GO" id="GO:0005886">
    <property type="term" value="C:plasma membrane"/>
    <property type="evidence" value="ECO:0007669"/>
    <property type="project" value="TreeGrafter"/>
</dbReference>
<name>A0A1R3L4H3_9ROSI</name>
<comment type="caution">
    <text evidence="10">The sequence shown here is derived from an EMBL/GenBank/DDBJ whole genome shotgun (WGS) entry which is preliminary data.</text>
</comment>
<keyword evidence="11" id="KW-1185">Reference proteome</keyword>
<dbReference type="InterPro" id="IPR036770">
    <property type="entry name" value="Ankyrin_rpt-contain_sf"/>
</dbReference>
<evidence type="ECO:0000259" key="9">
    <source>
        <dbReference type="Pfam" id="PF13962"/>
    </source>
</evidence>
<evidence type="ECO:0000256" key="7">
    <source>
        <dbReference type="PROSITE-ProRule" id="PRU00023"/>
    </source>
</evidence>
<dbReference type="Pfam" id="PF12796">
    <property type="entry name" value="Ank_2"/>
    <property type="match status" value="2"/>
</dbReference>
<dbReference type="OrthoDB" id="1585477at2759"/>
<organism evidence="10 11">
    <name type="scientific">Corchorus olitorius</name>
    <dbReference type="NCBI Taxonomy" id="93759"/>
    <lineage>
        <taxon>Eukaryota</taxon>
        <taxon>Viridiplantae</taxon>
        <taxon>Streptophyta</taxon>
        <taxon>Embryophyta</taxon>
        <taxon>Tracheophyta</taxon>
        <taxon>Spermatophyta</taxon>
        <taxon>Magnoliopsida</taxon>
        <taxon>eudicotyledons</taxon>
        <taxon>Gunneridae</taxon>
        <taxon>Pentapetalae</taxon>
        <taxon>rosids</taxon>
        <taxon>malvids</taxon>
        <taxon>Malvales</taxon>
        <taxon>Malvaceae</taxon>
        <taxon>Grewioideae</taxon>
        <taxon>Apeibeae</taxon>
        <taxon>Corchorus</taxon>
    </lineage>
</organism>
<comment type="subcellular location">
    <subcellularLocation>
        <location evidence="1">Membrane</location>
        <topology evidence="1">Multi-pass membrane protein</topology>
    </subcellularLocation>
</comment>
<evidence type="ECO:0000256" key="3">
    <source>
        <dbReference type="ARBA" id="ARBA00022737"/>
    </source>
</evidence>
<feature type="transmembrane region" description="Helical" evidence="8">
    <location>
        <begin position="383"/>
        <end position="406"/>
    </location>
</feature>
<feature type="transmembrane region" description="Helical" evidence="8">
    <location>
        <begin position="426"/>
        <end position="447"/>
    </location>
</feature>
<dbReference type="Proteomes" id="UP000187203">
    <property type="component" value="Unassembled WGS sequence"/>
</dbReference>
<evidence type="ECO:0000313" key="11">
    <source>
        <dbReference type="Proteomes" id="UP000187203"/>
    </source>
</evidence>
<keyword evidence="2 8" id="KW-0812">Transmembrane</keyword>
<evidence type="ECO:0000256" key="2">
    <source>
        <dbReference type="ARBA" id="ARBA00022692"/>
    </source>
</evidence>
<protein>
    <recommendedName>
        <fullName evidence="9">PGG domain-containing protein</fullName>
    </recommendedName>
</protein>
<dbReference type="AlphaFoldDB" id="A0A1R3L4H3"/>
<dbReference type="SMART" id="SM00248">
    <property type="entry name" value="ANK"/>
    <property type="match status" value="6"/>
</dbReference>
<evidence type="ECO:0000256" key="6">
    <source>
        <dbReference type="ARBA" id="ARBA00023136"/>
    </source>
</evidence>
<keyword evidence="3" id="KW-0677">Repeat</keyword>
<evidence type="ECO:0000256" key="4">
    <source>
        <dbReference type="ARBA" id="ARBA00022989"/>
    </source>
</evidence>
<evidence type="ECO:0000256" key="5">
    <source>
        <dbReference type="ARBA" id="ARBA00023043"/>
    </source>
</evidence>
<dbReference type="Pfam" id="PF13962">
    <property type="entry name" value="PGG"/>
    <property type="match status" value="1"/>
</dbReference>
<dbReference type="InterPro" id="IPR002110">
    <property type="entry name" value="Ankyrin_rpt"/>
</dbReference>
<keyword evidence="6 8" id="KW-0472">Membrane</keyword>
<feature type="repeat" description="ANK" evidence="7">
    <location>
        <begin position="108"/>
        <end position="130"/>
    </location>
</feature>
<sequence>MEVNSLLELYKAAMSGSVSTLTTLLQNDSLILHKVSLTSFTETPLHLSALAGHLDFTITLLNEKPEFASQLDSLNRSPLHLASAEGHEKVVQALLAANPDACLVFDEEGKIPLHLAVMRGHVGVIQELIRVEHDSIKELSNGSETVLHLAVRFNKLKALQELMKWVKDDKLLVSPDLEGNTILHVASMLKHLQIIKFLLSVSRIKALINALNFKGFTALDLVEHCPQDFRSLQVRDILIKAGCKRSTDQTMEDPPTPWKGKFMSVLRKCDKYLMKNRQDWIEKMQGTLMLVATVTATVSYQSATNPPGGVLQQDTMTNISGVSCNDPVKGIKSCDAGTAVLAYEWAEVYLFFVGCNTACFVASVSVVLLIVGGAPLQNKFCTWLLTIAMVVAIMFMSLAFLQSLLLVTPGHIFQDVRKMYHISIKIWIGLFGFVGLVATIRLLRWILIHLIKFKRRLTKQTKANAGQIISA</sequence>
<dbReference type="PROSITE" id="PS50297">
    <property type="entry name" value="ANK_REP_REGION"/>
    <property type="match status" value="3"/>
</dbReference>
<evidence type="ECO:0000256" key="8">
    <source>
        <dbReference type="SAM" id="Phobius"/>
    </source>
</evidence>
<feature type="domain" description="PGG" evidence="9">
    <location>
        <begin position="279"/>
        <end position="406"/>
    </location>
</feature>
<proteinExistence type="predicted"/>
<gene>
    <name evidence="10" type="ORF">COLO4_00210</name>
</gene>
<keyword evidence="4 8" id="KW-1133">Transmembrane helix</keyword>
<dbReference type="SUPFAM" id="SSF48403">
    <property type="entry name" value="Ankyrin repeat"/>
    <property type="match status" value="1"/>
</dbReference>
<dbReference type="EMBL" id="AWUE01001489">
    <property type="protein sequence ID" value="OMP14180.1"/>
    <property type="molecule type" value="Genomic_DNA"/>
</dbReference>
<dbReference type="Gene3D" id="1.25.40.20">
    <property type="entry name" value="Ankyrin repeat-containing domain"/>
    <property type="match status" value="1"/>
</dbReference>